<evidence type="ECO:0000313" key="2">
    <source>
        <dbReference type="Proteomes" id="UP000543419"/>
    </source>
</evidence>
<dbReference type="RefSeq" id="WP_169240856.1">
    <property type="nucleotide sequence ID" value="NZ_JAAIIG010000003.1"/>
</dbReference>
<gene>
    <name evidence="1" type="ORF">G1C97_1056</name>
</gene>
<organism evidence="1 2">
    <name type="scientific">Bifidobacterium olomucense</name>
    <dbReference type="NCBI Taxonomy" id="2675324"/>
    <lineage>
        <taxon>Bacteria</taxon>
        <taxon>Bacillati</taxon>
        <taxon>Actinomycetota</taxon>
        <taxon>Actinomycetes</taxon>
        <taxon>Bifidobacteriales</taxon>
        <taxon>Bifidobacteriaceae</taxon>
        <taxon>Bifidobacterium</taxon>
    </lineage>
</organism>
<protein>
    <submittedName>
        <fullName evidence="1">Uncharacterized protein</fullName>
    </submittedName>
</protein>
<dbReference type="AlphaFoldDB" id="A0A7Y0EXB5"/>
<keyword evidence="2" id="KW-1185">Reference proteome</keyword>
<reference evidence="1 2" key="1">
    <citation type="submission" date="2020-02" db="EMBL/GenBank/DDBJ databases">
        <title>Characterization of phylogenetic diversity of novel bifidobacterial species isolated in Czech ZOOs.</title>
        <authorList>
            <person name="Lugli G.A."/>
            <person name="Vera N.B."/>
            <person name="Ventura M."/>
        </authorList>
    </citation>
    <scope>NUCLEOTIDE SEQUENCE [LARGE SCALE GENOMIC DNA]</scope>
    <source>
        <strain evidence="1 2">DSM 109959</strain>
    </source>
</reference>
<accession>A0A7Y0EXB5</accession>
<name>A0A7Y0EXB5_9BIFI</name>
<dbReference type="Proteomes" id="UP000543419">
    <property type="component" value="Unassembled WGS sequence"/>
</dbReference>
<comment type="caution">
    <text evidence="1">The sequence shown here is derived from an EMBL/GenBank/DDBJ whole genome shotgun (WGS) entry which is preliminary data.</text>
</comment>
<sequence length="91" mass="10300">MSVRKQPGRGVAFSVYCDAVDCKEEFLIIADRLQGNDVVAITGIWWSDGELYWRCCDVLDAVDYAVDQGWQEGTTGIQRGHIYCPKHKEES</sequence>
<proteinExistence type="predicted"/>
<evidence type="ECO:0000313" key="1">
    <source>
        <dbReference type="EMBL" id="NMM98107.1"/>
    </source>
</evidence>
<dbReference type="EMBL" id="JAAIIG010000003">
    <property type="protein sequence ID" value="NMM98107.1"/>
    <property type="molecule type" value="Genomic_DNA"/>
</dbReference>